<keyword evidence="4" id="KW-0238">DNA-binding</keyword>
<evidence type="ECO:0000256" key="5">
    <source>
        <dbReference type="ARBA" id="ARBA00023172"/>
    </source>
</evidence>
<keyword evidence="8" id="KW-1185">Reference proteome</keyword>
<dbReference type="KEGG" id="stp:Strop_0587"/>
<sequence length="111" mass="12116">MLTVRGLSGVRLVISDAHAGLVATIEATLPAVAEHLDAARDDVLALTGFPGEVWRQIWSTGGDHPPRRRGPGRAGRRHHPTRHRTDRLGTDRRIASDRIPRCPSPTPPART</sequence>
<evidence type="ECO:0000313" key="7">
    <source>
        <dbReference type="EMBL" id="ABP53067.1"/>
    </source>
</evidence>
<protein>
    <recommendedName>
        <fullName evidence="9">Mutator family transposase</fullName>
    </recommendedName>
</protein>
<feature type="compositionally biased region" description="Basic residues" evidence="6">
    <location>
        <begin position="66"/>
        <end position="85"/>
    </location>
</feature>
<dbReference type="HOGENOM" id="CLU_2156593_0_0_11"/>
<comment type="function">
    <text evidence="1">Required for the transposition of the insertion element.</text>
</comment>
<evidence type="ECO:0000256" key="2">
    <source>
        <dbReference type="ARBA" id="ARBA00010961"/>
    </source>
</evidence>
<evidence type="ECO:0000313" key="8">
    <source>
        <dbReference type="Proteomes" id="UP000000235"/>
    </source>
</evidence>
<feature type="compositionally biased region" description="Pro residues" evidence="6">
    <location>
        <begin position="102"/>
        <end position="111"/>
    </location>
</feature>
<feature type="compositionally biased region" description="Basic and acidic residues" evidence="6">
    <location>
        <begin position="86"/>
        <end position="100"/>
    </location>
</feature>
<dbReference type="GO" id="GO:0004803">
    <property type="term" value="F:transposase activity"/>
    <property type="evidence" value="ECO:0007669"/>
    <property type="project" value="InterPro"/>
</dbReference>
<evidence type="ECO:0000256" key="4">
    <source>
        <dbReference type="ARBA" id="ARBA00023125"/>
    </source>
</evidence>
<dbReference type="STRING" id="369723.Strop_0587"/>
<keyword evidence="5" id="KW-0233">DNA recombination</keyword>
<feature type="region of interest" description="Disordered" evidence="6">
    <location>
        <begin position="57"/>
        <end position="111"/>
    </location>
</feature>
<dbReference type="eggNOG" id="COG3328">
    <property type="taxonomic scope" value="Bacteria"/>
</dbReference>
<keyword evidence="3" id="KW-0815">Transposition</keyword>
<dbReference type="GO" id="GO:0006313">
    <property type="term" value="P:DNA transposition"/>
    <property type="evidence" value="ECO:0007669"/>
    <property type="project" value="InterPro"/>
</dbReference>
<dbReference type="GO" id="GO:0003677">
    <property type="term" value="F:DNA binding"/>
    <property type="evidence" value="ECO:0007669"/>
    <property type="project" value="UniProtKB-KW"/>
</dbReference>
<dbReference type="Proteomes" id="UP000000235">
    <property type="component" value="Chromosome"/>
</dbReference>
<reference evidence="8" key="1">
    <citation type="journal article" date="2007" name="Proc. Natl. Acad. Sci. U.S.A.">
        <title>Genome sequencing reveals complex secondary metabolome in the marine actinomycete Salinispora tropica.</title>
        <authorList>
            <person name="Udwary D.W."/>
            <person name="Zeigler L."/>
            <person name="Asolkar R.N."/>
            <person name="Singan V."/>
            <person name="Lapidus A."/>
            <person name="Fenical W."/>
            <person name="Jensen P.R."/>
            <person name="Moore B.S."/>
        </authorList>
    </citation>
    <scope>NUCLEOTIDE SEQUENCE [LARGE SCALE GENOMIC DNA]</scope>
    <source>
        <strain evidence="8">ATCC BAA-916 / DSM 44818 / CNB-440</strain>
    </source>
</reference>
<evidence type="ECO:0008006" key="9">
    <source>
        <dbReference type="Google" id="ProtNLM"/>
    </source>
</evidence>
<name>A4X2G7_SALTO</name>
<dbReference type="InterPro" id="IPR001207">
    <property type="entry name" value="Transposase_mutator"/>
</dbReference>
<evidence type="ECO:0000256" key="3">
    <source>
        <dbReference type="ARBA" id="ARBA00022578"/>
    </source>
</evidence>
<organism evidence="7 8">
    <name type="scientific">Salinispora tropica (strain ATCC BAA-916 / DSM 44818 / JCM 13857 / NBRC 105044 / CNB-440)</name>
    <dbReference type="NCBI Taxonomy" id="369723"/>
    <lineage>
        <taxon>Bacteria</taxon>
        <taxon>Bacillati</taxon>
        <taxon>Actinomycetota</taxon>
        <taxon>Actinomycetes</taxon>
        <taxon>Micromonosporales</taxon>
        <taxon>Micromonosporaceae</taxon>
        <taxon>Salinispora</taxon>
    </lineage>
</organism>
<comment type="similarity">
    <text evidence="2">Belongs to the transposase mutator family.</text>
</comment>
<evidence type="ECO:0000256" key="1">
    <source>
        <dbReference type="ARBA" id="ARBA00002190"/>
    </source>
</evidence>
<dbReference type="EMBL" id="CP000667">
    <property type="protein sequence ID" value="ABP53067.1"/>
    <property type="molecule type" value="Genomic_DNA"/>
</dbReference>
<evidence type="ECO:0000256" key="6">
    <source>
        <dbReference type="SAM" id="MobiDB-lite"/>
    </source>
</evidence>
<dbReference type="AlphaFoldDB" id="A4X2G7"/>
<proteinExistence type="inferred from homology"/>
<accession>A4X2G7</accession>
<gene>
    <name evidence="7" type="ordered locus">Strop_0587</name>
</gene>
<dbReference type="Pfam" id="PF00872">
    <property type="entry name" value="Transposase_mut"/>
    <property type="match status" value="1"/>
</dbReference>